<evidence type="ECO:0000313" key="2">
    <source>
        <dbReference type="Proteomes" id="UP000515960"/>
    </source>
</evidence>
<organism evidence="1 2">
    <name type="scientific">Oscillibacter hominis</name>
    <dbReference type="NCBI Taxonomy" id="2763056"/>
    <lineage>
        <taxon>Bacteria</taxon>
        <taxon>Bacillati</taxon>
        <taxon>Bacillota</taxon>
        <taxon>Clostridia</taxon>
        <taxon>Eubacteriales</taxon>
        <taxon>Oscillospiraceae</taxon>
        <taxon>Oscillibacter</taxon>
    </lineage>
</organism>
<sequence>MKVNDVIEKCEKDLTTEELIDLVANHNRQVDLIFAEKKSDEDGYLSWDAENWTSVDGKRFIRSYSLEGRVLSDYSGYNKYDMKGYFEPEKAKEVRLN</sequence>
<keyword evidence="2" id="KW-1185">Reference proteome</keyword>
<evidence type="ECO:0000313" key="1">
    <source>
        <dbReference type="EMBL" id="QNL43755.1"/>
    </source>
</evidence>
<dbReference type="KEGG" id="ohi:H8790_09785"/>
<proteinExistence type="predicted"/>
<reference evidence="1 2" key="1">
    <citation type="submission" date="2020-08" db="EMBL/GenBank/DDBJ databases">
        <authorList>
            <person name="Liu C."/>
            <person name="Sun Q."/>
        </authorList>
    </citation>
    <scope>NUCLEOTIDE SEQUENCE [LARGE SCALE GENOMIC DNA]</scope>
    <source>
        <strain evidence="1 2">NSJ-62</strain>
    </source>
</reference>
<accession>A0A7G9B2H4</accession>
<dbReference type="EMBL" id="CP060490">
    <property type="protein sequence ID" value="QNL43755.1"/>
    <property type="molecule type" value="Genomic_DNA"/>
</dbReference>
<dbReference type="RefSeq" id="WP_187332346.1">
    <property type="nucleotide sequence ID" value="NZ_CP060490.1"/>
</dbReference>
<name>A0A7G9B2H4_9FIRM</name>
<protein>
    <submittedName>
        <fullName evidence="1">Uncharacterized protein</fullName>
    </submittedName>
</protein>
<gene>
    <name evidence="1" type="ORF">H8790_09785</name>
</gene>
<dbReference type="Proteomes" id="UP000515960">
    <property type="component" value="Chromosome"/>
</dbReference>
<dbReference type="AlphaFoldDB" id="A0A7G9B2H4"/>